<protein>
    <submittedName>
        <fullName evidence="2">Serine hydrolase</fullName>
    </submittedName>
</protein>
<comment type="caution">
    <text evidence="2">The sequence shown here is derived from an EMBL/GenBank/DDBJ whole genome shotgun (WGS) entry which is preliminary data.</text>
</comment>
<dbReference type="AlphaFoldDB" id="A0A2A4B2W5"/>
<evidence type="ECO:0000313" key="2">
    <source>
        <dbReference type="EMBL" id="PCD03543.1"/>
    </source>
</evidence>
<sequence>MLTRTVHDDPRSLGFAPDRLARIDAFLRERYLDTGLLPHAQLLVARDGAIAHFSHLGNARTDETPVGPDTLFRIASMTKPITSVLFMMLVEEGRIALDTPVHRVLPELKGVGVYAGGGAGVPFATSPTARPMLMVDLLRHTAGFTYGFQNRTNVDAAHRELRIETWHGDLDLDGFVAALAKLPLEFSPGDAWNYSVATDVLGAVIQRIEDKPLDEAMRTRILAPLGMDDTSFQVPEGKLPRLADCYTFKAGEGRVMYDPGAASAWALKPRLVSGGGGLVSTALDYHRFCTMLLNGGSLEGTRIVGRKTIELMTINHLPGGGDLAAMSRSMFSEATNAGIGFGLGFAVTQDVASTLVPGSVGDFYWGGLFSTAFFIDPVERLHMIFMTQLSPSNLYPVRREIRTMIHAALD</sequence>
<dbReference type="InterPro" id="IPR012338">
    <property type="entry name" value="Beta-lactam/transpept-like"/>
</dbReference>
<dbReference type="InterPro" id="IPR050789">
    <property type="entry name" value="Diverse_Enzym_Activities"/>
</dbReference>
<organism evidence="2 3">
    <name type="scientific">Sphingomonas spermidinifaciens</name>
    <dbReference type="NCBI Taxonomy" id="1141889"/>
    <lineage>
        <taxon>Bacteria</taxon>
        <taxon>Pseudomonadati</taxon>
        <taxon>Pseudomonadota</taxon>
        <taxon>Alphaproteobacteria</taxon>
        <taxon>Sphingomonadales</taxon>
        <taxon>Sphingomonadaceae</taxon>
        <taxon>Sphingomonas</taxon>
    </lineage>
</organism>
<keyword evidence="2" id="KW-0378">Hydrolase</keyword>
<feature type="domain" description="Beta-lactamase-related" evidence="1">
    <location>
        <begin position="37"/>
        <end position="399"/>
    </location>
</feature>
<accession>A0A2A4B2W5</accession>
<dbReference type="GO" id="GO:0016787">
    <property type="term" value="F:hydrolase activity"/>
    <property type="evidence" value="ECO:0007669"/>
    <property type="project" value="UniProtKB-KW"/>
</dbReference>
<name>A0A2A4B2W5_9SPHN</name>
<evidence type="ECO:0000313" key="3">
    <source>
        <dbReference type="Proteomes" id="UP000218366"/>
    </source>
</evidence>
<dbReference type="EMBL" id="NWMW01000001">
    <property type="protein sequence ID" value="PCD03543.1"/>
    <property type="molecule type" value="Genomic_DNA"/>
</dbReference>
<dbReference type="Proteomes" id="UP000218366">
    <property type="component" value="Unassembled WGS sequence"/>
</dbReference>
<dbReference type="RefSeq" id="WP_096341945.1">
    <property type="nucleotide sequence ID" value="NZ_NWMW01000001.1"/>
</dbReference>
<keyword evidence="3" id="KW-1185">Reference proteome</keyword>
<dbReference type="SUPFAM" id="SSF56601">
    <property type="entry name" value="beta-lactamase/transpeptidase-like"/>
    <property type="match status" value="1"/>
</dbReference>
<dbReference type="OrthoDB" id="9808046at2"/>
<dbReference type="Pfam" id="PF00144">
    <property type="entry name" value="Beta-lactamase"/>
    <property type="match status" value="1"/>
</dbReference>
<dbReference type="InterPro" id="IPR001466">
    <property type="entry name" value="Beta-lactam-related"/>
</dbReference>
<proteinExistence type="predicted"/>
<evidence type="ECO:0000259" key="1">
    <source>
        <dbReference type="Pfam" id="PF00144"/>
    </source>
</evidence>
<reference evidence="2 3" key="1">
    <citation type="submission" date="2017-09" db="EMBL/GenBank/DDBJ databases">
        <title>Sphingomonas spermidinifaciens 9NM-10, whole genome shotgun sequence.</title>
        <authorList>
            <person name="Feng G."/>
            <person name="Zhu H."/>
        </authorList>
    </citation>
    <scope>NUCLEOTIDE SEQUENCE [LARGE SCALE GENOMIC DNA]</scope>
    <source>
        <strain evidence="2 3">9NM-10</strain>
    </source>
</reference>
<dbReference type="PANTHER" id="PTHR43283">
    <property type="entry name" value="BETA-LACTAMASE-RELATED"/>
    <property type="match status" value="1"/>
</dbReference>
<dbReference type="PANTHER" id="PTHR43283:SF3">
    <property type="entry name" value="BETA-LACTAMASE FAMILY PROTEIN (AFU_ORTHOLOGUE AFUA_5G07500)"/>
    <property type="match status" value="1"/>
</dbReference>
<dbReference type="Gene3D" id="3.40.710.10">
    <property type="entry name" value="DD-peptidase/beta-lactamase superfamily"/>
    <property type="match status" value="1"/>
</dbReference>
<gene>
    <name evidence="2" type="ORF">COC42_03995</name>
</gene>